<reference evidence="1 2" key="1">
    <citation type="submission" date="2021-03" db="EMBL/GenBank/DDBJ databases">
        <title>Genomic Encyclopedia of Type Strains, Phase IV (KMG-IV): sequencing the most valuable type-strain genomes for metagenomic binning, comparative biology and taxonomic classification.</title>
        <authorList>
            <person name="Goeker M."/>
        </authorList>
    </citation>
    <scope>NUCLEOTIDE SEQUENCE [LARGE SCALE GENOMIC DNA]</scope>
    <source>
        <strain evidence="1 2">DSM 40526</strain>
    </source>
</reference>
<comment type="caution">
    <text evidence="1">The sequence shown here is derived from an EMBL/GenBank/DDBJ whole genome shotgun (WGS) entry which is preliminary data.</text>
</comment>
<accession>A0ABS4L7A4</accession>
<protein>
    <submittedName>
        <fullName evidence="1">Uncharacterized protein</fullName>
    </submittedName>
</protein>
<dbReference type="EMBL" id="JAGGLQ010000006">
    <property type="protein sequence ID" value="MBP2037953.1"/>
    <property type="molecule type" value="Genomic_DNA"/>
</dbReference>
<keyword evidence="2" id="KW-1185">Reference proteome</keyword>
<evidence type="ECO:0000313" key="1">
    <source>
        <dbReference type="EMBL" id="MBP2037953.1"/>
    </source>
</evidence>
<evidence type="ECO:0000313" key="2">
    <source>
        <dbReference type="Proteomes" id="UP001519310"/>
    </source>
</evidence>
<dbReference type="Proteomes" id="UP001519310">
    <property type="component" value="Unassembled WGS sequence"/>
</dbReference>
<sequence>MSADFSLSPLIAATAQWLTRAYPAAGGALQPTPTGLRR</sequence>
<name>A0ABS4L7A4_STRAV</name>
<proteinExistence type="predicted"/>
<gene>
    <name evidence="1" type="ORF">J2Z77_003760</name>
</gene>
<organism evidence="1 2">
    <name type="scientific">Streptomyces avidinii</name>
    <dbReference type="NCBI Taxonomy" id="1895"/>
    <lineage>
        <taxon>Bacteria</taxon>
        <taxon>Bacillati</taxon>
        <taxon>Actinomycetota</taxon>
        <taxon>Actinomycetes</taxon>
        <taxon>Kitasatosporales</taxon>
        <taxon>Streptomycetaceae</taxon>
        <taxon>Streptomyces</taxon>
    </lineage>
</organism>